<dbReference type="GO" id="GO:0016020">
    <property type="term" value="C:membrane"/>
    <property type="evidence" value="ECO:0007669"/>
    <property type="project" value="UniProtKB-SubCell"/>
</dbReference>
<dbReference type="PANTHER" id="PTHR22950">
    <property type="entry name" value="AMINO ACID TRANSPORTER"/>
    <property type="match status" value="1"/>
</dbReference>
<reference evidence="11" key="1">
    <citation type="submission" date="2015-07" db="EMBL/GenBank/DDBJ databases">
        <title>Adaptation to a free-living lifestyle via gene acquisitions in the diplomonad Trepomonas sp. PC1.</title>
        <authorList>
            <person name="Xu F."/>
            <person name="Jerlstrom-Hultqvist J."/>
            <person name="Kolisko M."/>
            <person name="Simpson A.G.B."/>
            <person name="Roger A.J."/>
            <person name="Svard S.G."/>
            <person name="Andersson J.O."/>
        </authorList>
    </citation>
    <scope>NUCLEOTIDE SEQUENCE</scope>
    <source>
        <strain evidence="11">PC1</strain>
    </source>
</reference>
<comment type="subcellular location">
    <subcellularLocation>
        <location evidence="1">Membrane</location>
        <topology evidence="1">Multi-pass membrane protein</topology>
    </subcellularLocation>
</comment>
<feature type="region of interest" description="Disordered" evidence="8">
    <location>
        <begin position="1"/>
        <end position="27"/>
    </location>
</feature>
<sequence length="575" mass="64728">MQLMKDVVQQQETENTPQQPLKTKKDEVKGQLSSSAFTMLTQMLGSTMLAFPFVTYKLGWALTTFILIHSVVMTLVTMYYYTMGCYYTLADSYKELVVKVLGKKAGTLLDISLFVSYYGYMTSYVIVSSNGVTSFVLNNFNAVMNPYITKTVIVFVIMFPLCLLKSLKQVSKISTIAGMIIFVFVISMAVYFFMHVGSQTLCSYNGHDIKYSLPTFPRASFLESLLFFIMYIPSMFGNFSAHPVVPRFLKELVGPYPFKKILITKAIQYAVGIVTVCLVLVGYLGAWMFGEDIQQNILKAFAPCKDIYIDILSLFYAIVVIINFPLVLYPLKASLVQSFHEQMETKKGYRITIWIDLIFLVAALLLALFLESIVSIFGLFASIAGFVFYFLIPFYCFIVINKLRENGKHLDDIEDNGQPISIDSLSTAIITMATGNVEQARRLSMKMFGQNQVIIENGPRGRTASVVSERRQSKRFSIKLDAPVKKEKTEKKPGEESSDLVKDVALNAMQAVEEAQTNENAPTKVVEEIQIPKGLYKMVPKKRRVQGWVVIGIYAMVCTVGVIMNAMDVIKVFFG</sequence>
<protein>
    <submittedName>
        <fullName evidence="11">Amino acid transporter family protein</fullName>
    </submittedName>
</protein>
<evidence type="ECO:0000256" key="4">
    <source>
        <dbReference type="ARBA" id="ARBA00022692"/>
    </source>
</evidence>
<feature type="transmembrane region" description="Helical" evidence="9">
    <location>
        <begin position="266"/>
        <end position="287"/>
    </location>
</feature>
<feature type="transmembrane region" description="Helical" evidence="9">
    <location>
        <begin position="547"/>
        <end position="567"/>
    </location>
</feature>
<keyword evidence="6 9" id="KW-1133">Transmembrane helix</keyword>
<evidence type="ECO:0000256" key="2">
    <source>
        <dbReference type="ARBA" id="ARBA00008066"/>
    </source>
</evidence>
<evidence type="ECO:0000256" key="3">
    <source>
        <dbReference type="ARBA" id="ARBA00022448"/>
    </source>
</evidence>
<feature type="transmembrane region" description="Helical" evidence="9">
    <location>
        <begin position="176"/>
        <end position="194"/>
    </location>
</feature>
<name>A0A146KEZ9_9EUKA</name>
<feature type="transmembrane region" description="Helical" evidence="9">
    <location>
        <begin position="351"/>
        <end position="370"/>
    </location>
</feature>
<feature type="transmembrane region" description="Helical" evidence="9">
    <location>
        <begin position="60"/>
        <end position="87"/>
    </location>
</feature>
<feature type="transmembrane region" description="Helical" evidence="9">
    <location>
        <begin position="307"/>
        <end position="331"/>
    </location>
</feature>
<dbReference type="EMBL" id="GDID01001313">
    <property type="protein sequence ID" value="JAP95293.1"/>
    <property type="molecule type" value="Transcribed_RNA"/>
</dbReference>
<feature type="transmembrane region" description="Helical" evidence="9">
    <location>
        <begin position="108"/>
        <end position="127"/>
    </location>
</feature>
<evidence type="ECO:0000256" key="6">
    <source>
        <dbReference type="ARBA" id="ARBA00022989"/>
    </source>
</evidence>
<evidence type="ECO:0000256" key="1">
    <source>
        <dbReference type="ARBA" id="ARBA00004141"/>
    </source>
</evidence>
<keyword evidence="7 9" id="KW-0472">Membrane</keyword>
<feature type="transmembrane region" description="Helical" evidence="9">
    <location>
        <begin position="147"/>
        <end position="164"/>
    </location>
</feature>
<evidence type="ECO:0000256" key="9">
    <source>
        <dbReference type="SAM" id="Phobius"/>
    </source>
</evidence>
<accession>A0A146KEZ9</accession>
<keyword evidence="4 9" id="KW-0812">Transmembrane</keyword>
<gene>
    <name evidence="11" type="ORF">TPC1_11765</name>
</gene>
<evidence type="ECO:0000256" key="7">
    <source>
        <dbReference type="ARBA" id="ARBA00023136"/>
    </source>
</evidence>
<evidence type="ECO:0000256" key="8">
    <source>
        <dbReference type="SAM" id="MobiDB-lite"/>
    </source>
</evidence>
<dbReference type="AlphaFoldDB" id="A0A146KEZ9"/>
<dbReference type="Pfam" id="PF01490">
    <property type="entry name" value="Aa_trans"/>
    <property type="match status" value="1"/>
</dbReference>
<dbReference type="InterPro" id="IPR013057">
    <property type="entry name" value="AA_transpt_TM"/>
</dbReference>
<feature type="transmembrane region" description="Helical" evidence="9">
    <location>
        <begin position="225"/>
        <end position="245"/>
    </location>
</feature>
<dbReference type="GO" id="GO:0015179">
    <property type="term" value="F:L-amino acid transmembrane transporter activity"/>
    <property type="evidence" value="ECO:0007669"/>
    <property type="project" value="TreeGrafter"/>
</dbReference>
<keyword evidence="5" id="KW-0029">Amino-acid transport</keyword>
<feature type="transmembrane region" description="Helical" evidence="9">
    <location>
        <begin position="376"/>
        <end position="400"/>
    </location>
</feature>
<feature type="transmembrane region" description="Helical" evidence="9">
    <location>
        <begin position="32"/>
        <end position="54"/>
    </location>
</feature>
<organism evidence="11">
    <name type="scientific">Trepomonas sp. PC1</name>
    <dbReference type="NCBI Taxonomy" id="1076344"/>
    <lineage>
        <taxon>Eukaryota</taxon>
        <taxon>Metamonada</taxon>
        <taxon>Diplomonadida</taxon>
        <taxon>Hexamitidae</taxon>
        <taxon>Hexamitinae</taxon>
        <taxon>Trepomonas</taxon>
    </lineage>
</organism>
<evidence type="ECO:0000259" key="10">
    <source>
        <dbReference type="Pfam" id="PF01490"/>
    </source>
</evidence>
<feature type="compositionally biased region" description="Low complexity" evidence="8">
    <location>
        <begin position="7"/>
        <end position="20"/>
    </location>
</feature>
<comment type="similarity">
    <text evidence="2">Belongs to the amino acid/polyamine transporter 2 family.</text>
</comment>
<dbReference type="PANTHER" id="PTHR22950:SF458">
    <property type="entry name" value="SODIUM-COUPLED NEUTRAL AMINO ACID TRANSPORTER 11-RELATED"/>
    <property type="match status" value="1"/>
</dbReference>
<feature type="domain" description="Amino acid transporter transmembrane" evidence="10">
    <location>
        <begin position="33"/>
        <end position="402"/>
    </location>
</feature>
<keyword evidence="3" id="KW-0813">Transport</keyword>
<evidence type="ECO:0000313" key="11">
    <source>
        <dbReference type="EMBL" id="JAP95293.1"/>
    </source>
</evidence>
<evidence type="ECO:0000256" key="5">
    <source>
        <dbReference type="ARBA" id="ARBA00022970"/>
    </source>
</evidence>
<proteinExistence type="inferred from homology"/>